<keyword evidence="1" id="KW-0472">Membrane</keyword>
<dbReference type="EMBL" id="CP030759">
    <property type="protein sequence ID" value="AXA35872.1"/>
    <property type="molecule type" value="Genomic_DNA"/>
</dbReference>
<name>A0A2Z4Y575_SUMC1</name>
<keyword evidence="1" id="KW-0812">Transmembrane</keyword>
<evidence type="ECO:0000313" key="3">
    <source>
        <dbReference type="Proteomes" id="UP000262583"/>
    </source>
</evidence>
<proteinExistence type="predicted"/>
<gene>
    <name evidence="2" type="ORF">BRCON_1095</name>
</gene>
<keyword evidence="1" id="KW-1133">Transmembrane helix</keyword>
<dbReference type="AlphaFoldDB" id="A0A2Z4Y575"/>
<dbReference type="KEGG" id="schv:BRCON_1095"/>
<protein>
    <submittedName>
        <fullName evidence="2">Uncharacterized protein</fullName>
    </submittedName>
</protein>
<dbReference type="Proteomes" id="UP000262583">
    <property type="component" value="Chromosome"/>
</dbReference>
<evidence type="ECO:0000313" key="2">
    <source>
        <dbReference type="EMBL" id="AXA35872.1"/>
    </source>
</evidence>
<accession>A0A2Z4Y575</accession>
<sequence>MRSSEVKLKTQRGTTMLYLVGALAVLTILMFGLAESHVRSVKRVAAAVERAQAEWLARGAVCAVQAHASDRATTQTSRFEFESGVVEVSLLNDGAEATTQSLVVTAHVPAGRPRVSVKRIIPVPSP</sequence>
<feature type="transmembrane region" description="Helical" evidence="1">
    <location>
        <begin position="15"/>
        <end position="34"/>
    </location>
</feature>
<evidence type="ECO:0000256" key="1">
    <source>
        <dbReference type="SAM" id="Phobius"/>
    </source>
</evidence>
<reference evidence="2 3" key="1">
    <citation type="submission" date="2018-05" db="EMBL/GenBank/DDBJ databases">
        <title>A metagenomic window into the 2 km-deep terrestrial subsurface aquifer revealed taxonomically and functionally diverse microbial community comprising novel uncultured bacterial lineages.</title>
        <authorList>
            <person name="Kadnikov V.V."/>
            <person name="Mardanov A.V."/>
            <person name="Beletsky A.V."/>
            <person name="Banks D."/>
            <person name="Pimenov N.V."/>
            <person name="Frank Y.A."/>
            <person name="Karnachuk O.V."/>
            <person name="Ravin N.V."/>
        </authorList>
    </citation>
    <scope>NUCLEOTIDE SEQUENCE [LARGE SCALE GENOMIC DNA]</scope>
    <source>
        <strain evidence="2">BY</strain>
    </source>
</reference>
<organism evidence="2 3">
    <name type="scientific">Sumerlaea chitinivorans</name>
    <dbReference type="NCBI Taxonomy" id="2250252"/>
    <lineage>
        <taxon>Bacteria</taxon>
        <taxon>Candidatus Sumerlaeota</taxon>
        <taxon>Candidatus Sumerlaeia</taxon>
        <taxon>Candidatus Sumerlaeales</taxon>
        <taxon>Candidatus Sumerlaeaceae</taxon>
        <taxon>Candidatus Sumerlaea</taxon>
    </lineage>
</organism>